<organism evidence="2">
    <name type="scientific">Ignisphaera aggregans</name>
    <dbReference type="NCBI Taxonomy" id="334771"/>
    <lineage>
        <taxon>Archaea</taxon>
        <taxon>Thermoproteota</taxon>
        <taxon>Thermoprotei</taxon>
        <taxon>Desulfurococcales</taxon>
        <taxon>Desulfurococcaceae</taxon>
        <taxon>Ignisphaera</taxon>
    </lineage>
</organism>
<sequence length="94" mass="11149">MSSKSLRAQYVNIFLLCNNINIINTINEAIDRICKNSICTYNISQSKVVNRFFYIKVMPLNVEKLEELRKLILITIENYKNELSWYKIETIEVK</sequence>
<accession>A0A7C5YX22</accession>
<evidence type="ECO:0000313" key="2">
    <source>
        <dbReference type="EMBL" id="HHR96575.1"/>
    </source>
</evidence>
<dbReference type="EMBL" id="DRZI01000203">
    <property type="protein sequence ID" value="HHP81969.1"/>
    <property type="molecule type" value="Genomic_DNA"/>
</dbReference>
<reference evidence="2" key="1">
    <citation type="journal article" date="2020" name="mSystems">
        <title>Genome- and Community-Level Interaction Insights into Carbon Utilization and Element Cycling Functions of Hydrothermarchaeota in Hydrothermal Sediment.</title>
        <authorList>
            <person name="Zhou Z."/>
            <person name="Liu Y."/>
            <person name="Xu W."/>
            <person name="Pan J."/>
            <person name="Luo Z.H."/>
            <person name="Li M."/>
        </authorList>
    </citation>
    <scope>NUCLEOTIDE SEQUENCE [LARGE SCALE GENOMIC DNA]</scope>
    <source>
        <strain evidence="2">SpSt-1</strain>
        <strain evidence="1">SpSt-1121</strain>
    </source>
</reference>
<evidence type="ECO:0000313" key="1">
    <source>
        <dbReference type="EMBL" id="HHP81969.1"/>
    </source>
</evidence>
<dbReference type="AlphaFoldDB" id="A0A7C5YX22"/>
<gene>
    <name evidence="2" type="ORF">ENL47_07165</name>
    <name evidence="1" type="ORF">ENM84_04810</name>
</gene>
<proteinExistence type="predicted"/>
<name>A0A7C5YX22_9CREN</name>
<protein>
    <submittedName>
        <fullName evidence="2">Uncharacterized protein</fullName>
    </submittedName>
</protein>
<dbReference type="EMBL" id="DRUB01000139">
    <property type="protein sequence ID" value="HHR96575.1"/>
    <property type="molecule type" value="Genomic_DNA"/>
</dbReference>
<comment type="caution">
    <text evidence="2">The sequence shown here is derived from an EMBL/GenBank/DDBJ whole genome shotgun (WGS) entry which is preliminary data.</text>
</comment>